<comment type="caution">
    <text evidence="2">The sequence shown here is derived from an EMBL/GenBank/DDBJ whole genome shotgun (WGS) entry which is preliminary data.</text>
</comment>
<dbReference type="EMBL" id="SSTD01002034">
    <property type="protein sequence ID" value="TYK28836.1"/>
    <property type="molecule type" value="Genomic_DNA"/>
</dbReference>
<dbReference type="OrthoDB" id="1921870at2759"/>
<accession>A0A5D3DYP8</accession>
<proteinExistence type="predicted"/>
<reference evidence="3 4" key="1">
    <citation type="submission" date="2019-08" db="EMBL/GenBank/DDBJ databases">
        <title>Draft genome sequences of two oriental melons (Cucumis melo L. var makuwa).</title>
        <authorList>
            <person name="Kwon S.-Y."/>
        </authorList>
    </citation>
    <scope>NUCLEOTIDE SEQUENCE [LARGE SCALE GENOMIC DNA]</scope>
    <source>
        <strain evidence="4">cv. Chang Bougi</strain>
        <strain evidence="3">cv. SW 3</strain>
        <tissue evidence="2">Leaf</tissue>
    </source>
</reference>
<evidence type="ECO:0000313" key="2">
    <source>
        <dbReference type="EMBL" id="TYK28836.1"/>
    </source>
</evidence>
<gene>
    <name evidence="2" type="ORF">E5676_scaffold303G00430</name>
    <name evidence="1" type="ORF">E6C27_scaffold243G00530</name>
</gene>
<dbReference type="EMBL" id="SSTE01014401">
    <property type="protein sequence ID" value="KAA0045557.1"/>
    <property type="molecule type" value="Genomic_DNA"/>
</dbReference>
<protein>
    <submittedName>
        <fullName evidence="2">CACTA en-spm transposon protein</fullName>
    </submittedName>
</protein>
<dbReference type="Proteomes" id="UP000321393">
    <property type="component" value="Unassembled WGS sequence"/>
</dbReference>
<dbReference type="AlphaFoldDB" id="A0A5D3DYP8"/>
<sequence length="116" mass="13844">MCVVSTLRVERYVAANGQISMMITPGTEKPIFPHVVRFSQAIGMCVRKTFVCCLKWADIGREYIEVVKGDLRFVEHQMLNTFKKFWDDCHKHFKKYNNHTYWWDVMRIDIFFVTNT</sequence>
<organism evidence="2 4">
    <name type="scientific">Cucumis melo var. makuwa</name>
    <name type="common">Oriental melon</name>
    <dbReference type="NCBI Taxonomy" id="1194695"/>
    <lineage>
        <taxon>Eukaryota</taxon>
        <taxon>Viridiplantae</taxon>
        <taxon>Streptophyta</taxon>
        <taxon>Embryophyta</taxon>
        <taxon>Tracheophyta</taxon>
        <taxon>Spermatophyta</taxon>
        <taxon>Magnoliopsida</taxon>
        <taxon>eudicotyledons</taxon>
        <taxon>Gunneridae</taxon>
        <taxon>Pentapetalae</taxon>
        <taxon>rosids</taxon>
        <taxon>fabids</taxon>
        <taxon>Cucurbitales</taxon>
        <taxon>Cucurbitaceae</taxon>
        <taxon>Benincaseae</taxon>
        <taxon>Cucumis</taxon>
    </lineage>
</organism>
<evidence type="ECO:0000313" key="4">
    <source>
        <dbReference type="Proteomes" id="UP000321947"/>
    </source>
</evidence>
<dbReference type="Proteomes" id="UP000321947">
    <property type="component" value="Unassembled WGS sequence"/>
</dbReference>
<name>A0A5D3DYP8_CUCMM</name>
<evidence type="ECO:0000313" key="3">
    <source>
        <dbReference type="Proteomes" id="UP000321393"/>
    </source>
</evidence>
<evidence type="ECO:0000313" key="1">
    <source>
        <dbReference type="EMBL" id="KAA0045557.1"/>
    </source>
</evidence>